<dbReference type="GO" id="GO:0004521">
    <property type="term" value="F:RNA endonuclease activity"/>
    <property type="evidence" value="ECO:0007669"/>
    <property type="project" value="InterPro"/>
</dbReference>
<evidence type="ECO:0000256" key="1">
    <source>
        <dbReference type="ARBA" id="ARBA00022649"/>
    </source>
</evidence>
<feature type="domain" description="PIN" evidence="6">
    <location>
        <begin position="2"/>
        <end position="117"/>
    </location>
</feature>
<dbReference type="OrthoDB" id="42032at2157"/>
<keyword evidence="5" id="KW-0800">Toxin</keyword>
<dbReference type="Gene3D" id="3.40.50.1010">
    <property type="entry name" value="5'-nuclease"/>
    <property type="match status" value="1"/>
</dbReference>
<reference evidence="7 8" key="1">
    <citation type="submission" date="2012-01" db="EMBL/GenBank/DDBJ databases">
        <title>Improved High-Quality Draft sequence of Metallosphaera yellowstonensis MK1.</title>
        <authorList>
            <consortium name="US DOE Joint Genome Institute"/>
            <person name="Lucas S."/>
            <person name="Han J."/>
            <person name="Cheng J.-F."/>
            <person name="Goodwin L."/>
            <person name="Pitluck S."/>
            <person name="Peters L."/>
            <person name="Teshima H."/>
            <person name="Detter J.C."/>
            <person name="Han C."/>
            <person name="Tapia R."/>
            <person name="Land M."/>
            <person name="Hauser L."/>
            <person name="Kyrpides N."/>
            <person name="Kozubal M."/>
            <person name="Macur R.E."/>
            <person name="Jay Z."/>
            <person name="Inskeep W."/>
            <person name="Woyke T."/>
        </authorList>
    </citation>
    <scope>NUCLEOTIDE SEQUENCE [LARGE SCALE GENOMIC DNA]</scope>
    <source>
        <strain evidence="7 8">MK1</strain>
    </source>
</reference>
<dbReference type="EMBL" id="JH597770">
    <property type="protein sequence ID" value="EHP68841.1"/>
    <property type="molecule type" value="Genomic_DNA"/>
</dbReference>
<evidence type="ECO:0000256" key="2">
    <source>
        <dbReference type="ARBA" id="ARBA00022722"/>
    </source>
</evidence>
<dbReference type="GO" id="GO:0016787">
    <property type="term" value="F:hydrolase activity"/>
    <property type="evidence" value="ECO:0007669"/>
    <property type="project" value="UniProtKB-KW"/>
</dbReference>
<keyword evidence="4 5" id="KW-0378">Hydrolase</keyword>
<comment type="function">
    <text evidence="5">Toxic component of a toxin-antitoxin (TA) system. An RNase.</text>
</comment>
<evidence type="ECO:0000313" key="8">
    <source>
        <dbReference type="Proteomes" id="UP000003980"/>
    </source>
</evidence>
<evidence type="ECO:0000259" key="6">
    <source>
        <dbReference type="Pfam" id="PF01850"/>
    </source>
</evidence>
<keyword evidence="5" id="KW-0460">Magnesium</keyword>
<dbReference type="STRING" id="671065.MetMK1DRAFT_00032870"/>
<accession>H2C9L5</accession>
<keyword evidence="3 5" id="KW-0479">Metal-binding</keyword>
<evidence type="ECO:0000313" key="7">
    <source>
        <dbReference type="EMBL" id="EHP68841.1"/>
    </source>
</evidence>
<dbReference type="InterPro" id="IPR029060">
    <property type="entry name" value="PIN-like_dom_sf"/>
</dbReference>
<dbReference type="InterPro" id="IPR002716">
    <property type="entry name" value="PIN_dom"/>
</dbReference>
<dbReference type="PANTHER" id="PTHR42188:SF1">
    <property type="entry name" value="23S RRNA-SPECIFIC ENDONUCLEASE VAPC20"/>
    <property type="match status" value="1"/>
</dbReference>
<dbReference type="Pfam" id="PF01850">
    <property type="entry name" value="PIN"/>
    <property type="match status" value="1"/>
</dbReference>
<dbReference type="GO" id="GO:0090729">
    <property type="term" value="F:toxin activity"/>
    <property type="evidence" value="ECO:0007669"/>
    <property type="project" value="UniProtKB-KW"/>
</dbReference>
<dbReference type="Proteomes" id="UP000003980">
    <property type="component" value="Unassembled WGS sequence"/>
</dbReference>
<dbReference type="RefSeq" id="WP_009075688.1">
    <property type="nucleotide sequence ID" value="NZ_JH597770.1"/>
</dbReference>
<protein>
    <recommendedName>
        <fullName evidence="5">Ribonuclease VapC</fullName>
        <shortName evidence="5">RNase VapC</shortName>
        <ecNumber evidence="5">3.1.-.-</ecNumber>
    </recommendedName>
    <alternativeName>
        <fullName evidence="5">Putative toxin VapC</fullName>
    </alternativeName>
</protein>
<keyword evidence="1 5" id="KW-1277">Toxin-antitoxin system</keyword>
<dbReference type="EC" id="3.1.-.-" evidence="5"/>
<evidence type="ECO:0000256" key="4">
    <source>
        <dbReference type="ARBA" id="ARBA00022801"/>
    </source>
</evidence>
<sequence>MIILDTSFLIAFYNRRDSRHEEALKIFNEVTNDKLVISDYIFDEVVTFLRAKVPWIAIEVGENILENLHIIRVDDEDFRTAWGLFNKFNKLSFTDCTTLSLSKRLKIKRLVTFDQALLNAFAEINKKD</sequence>
<dbReference type="SUPFAM" id="SSF88723">
    <property type="entry name" value="PIN domain-like"/>
    <property type="match status" value="1"/>
</dbReference>
<evidence type="ECO:0000256" key="5">
    <source>
        <dbReference type="HAMAP-Rule" id="MF_00265"/>
    </source>
</evidence>
<keyword evidence="2 5" id="KW-0540">Nuclease</keyword>
<gene>
    <name evidence="5" type="primary">vapC</name>
    <name evidence="7" type="ORF">MetMK1DRAFT_00032870</name>
</gene>
<comment type="cofactor">
    <cofactor evidence="5">
        <name>Mg(2+)</name>
        <dbReference type="ChEBI" id="CHEBI:18420"/>
    </cofactor>
</comment>
<comment type="similarity">
    <text evidence="5">Belongs to the PINc/VapC protein family.</text>
</comment>
<dbReference type="AlphaFoldDB" id="H2C9L5"/>
<dbReference type="GO" id="GO:0000287">
    <property type="term" value="F:magnesium ion binding"/>
    <property type="evidence" value="ECO:0007669"/>
    <property type="project" value="UniProtKB-UniRule"/>
</dbReference>
<proteinExistence type="inferred from homology"/>
<dbReference type="InterPro" id="IPR022907">
    <property type="entry name" value="VapC_family"/>
</dbReference>
<dbReference type="HOGENOM" id="CLU_136715_0_1_2"/>
<dbReference type="HAMAP" id="MF_00265">
    <property type="entry name" value="VapC_Nob1"/>
    <property type="match status" value="1"/>
</dbReference>
<feature type="binding site" evidence="5">
    <location>
        <position position="95"/>
    </location>
    <ligand>
        <name>Mg(2+)</name>
        <dbReference type="ChEBI" id="CHEBI:18420"/>
    </ligand>
</feature>
<dbReference type="eggNOG" id="arCOG04502">
    <property type="taxonomic scope" value="Archaea"/>
</dbReference>
<keyword evidence="8" id="KW-1185">Reference proteome</keyword>
<dbReference type="PANTHER" id="PTHR42188">
    <property type="entry name" value="23S RRNA-SPECIFIC ENDONUCLEASE VAPC20"/>
    <property type="match status" value="1"/>
</dbReference>
<feature type="binding site" evidence="5">
    <location>
        <position position="5"/>
    </location>
    <ligand>
        <name>Mg(2+)</name>
        <dbReference type="ChEBI" id="CHEBI:18420"/>
    </ligand>
</feature>
<dbReference type="GO" id="GO:0016075">
    <property type="term" value="P:rRNA catabolic process"/>
    <property type="evidence" value="ECO:0007669"/>
    <property type="project" value="TreeGrafter"/>
</dbReference>
<evidence type="ECO:0000256" key="3">
    <source>
        <dbReference type="ARBA" id="ARBA00022723"/>
    </source>
</evidence>
<organism evidence="7 8">
    <name type="scientific">Metallosphaera yellowstonensis MK1</name>
    <dbReference type="NCBI Taxonomy" id="671065"/>
    <lineage>
        <taxon>Archaea</taxon>
        <taxon>Thermoproteota</taxon>
        <taxon>Thermoprotei</taxon>
        <taxon>Sulfolobales</taxon>
        <taxon>Sulfolobaceae</taxon>
        <taxon>Metallosphaera</taxon>
    </lineage>
</organism>
<dbReference type="InterPro" id="IPR039018">
    <property type="entry name" value="VapC20-like"/>
</dbReference>
<name>H2C9L5_9CREN</name>